<evidence type="ECO:0000313" key="2">
    <source>
        <dbReference type="Proteomes" id="UP000652231"/>
    </source>
</evidence>
<proteinExistence type="predicted"/>
<reference evidence="1" key="2">
    <citation type="submission" date="2020-09" db="EMBL/GenBank/DDBJ databases">
        <authorList>
            <person name="Sun Q."/>
            <person name="Zhou Y."/>
        </authorList>
    </citation>
    <scope>NUCLEOTIDE SEQUENCE</scope>
    <source>
        <strain evidence="1">CGMCC 1.12924</strain>
    </source>
</reference>
<dbReference type="Pfam" id="PF19852">
    <property type="entry name" value="DUF6327"/>
    <property type="match status" value="1"/>
</dbReference>
<accession>A0A8J2V829</accession>
<gene>
    <name evidence="1" type="ORF">GCM10011312_00720</name>
</gene>
<comment type="caution">
    <text evidence="1">The sequence shown here is derived from an EMBL/GenBank/DDBJ whole genome shotgun (WGS) entry which is preliminary data.</text>
</comment>
<dbReference type="Proteomes" id="UP000652231">
    <property type="component" value="Unassembled WGS sequence"/>
</dbReference>
<reference evidence="1" key="1">
    <citation type="journal article" date="2014" name="Int. J. Syst. Evol. Microbiol.">
        <title>Complete genome sequence of Corynebacterium casei LMG S-19264T (=DSM 44701T), isolated from a smear-ripened cheese.</title>
        <authorList>
            <consortium name="US DOE Joint Genome Institute (JGI-PGF)"/>
            <person name="Walter F."/>
            <person name="Albersmeier A."/>
            <person name="Kalinowski J."/>
            <person name="Ruckert C."/>
        </authorList>
    </citation>
    <scope>NUCLEOTIDE SEQUENCE</scope>
    <source>
        <strain evidence="1">CGMCC 1.12924</strain>
    </source>
</reference>
<dbReference type="InterPro" id="IPR046290">
    <property type="entry name" value="DUF6327"/>
</dbReference>
<sequence length="73" mass="8729">MTNMKTYKSLEEINQELEIYKLQAQIDKEKMKQNYYEIKDSVSPTNIALDVSLSIVRKLLYGRLFQKLLPFRK</sequence>
<dbReference type="AlphaFoldDB" id="A0A8J2V829"/>
<evidence type="ECO:0000313" key="1">
    <source>
        <dbReference type="EMBL" id="GGD80287.1"/>
    </source>
</evidence>
<dbReference type="EMBL" id="BMGK01000001">
    <property type="protein sequence ID" value="GGD80287.1"/>
    <property type="molecule type" value="Genomic_DNA"/>
</dbReference>
<protein>
    <submittedName>
        <fullName evidence="1">Uncharacterized protein</fullName>
    </submittedName>
</protein>
<name>A0A8J2V829_9FLAO</name>
<organism evidence="1 2">
    <name type="scientific">Planktosalinus lacus</name>
    <dbReference type="NCBI Taxonomy" id="1526573"/>
    <lineage>
        <taxon>Bacteria</taxon>
        <taxon>Pseudomonadati</taxon>
        <taxon>Bacteroidota</taxon>
        <taxon>Flavobacteriia</taxon>
        <taxon>Flavobacteriales</taxon>
        <taxon>Flavobacteriaceae</taxon>
        <taxon>Planktosalinus</taxon>
    </lineage>
</organism>
<keyword evidence="2" id="KW-1185">Reference proteome</keyword>